<dbReference type="CDD" id="cd06355">
    <property type="entry name" value="PBP1_FmdD-like"/>
    <property type="match status" value="1"/>
</dbReference>
<keyword evidence="2" id="KW-1185">Reference proteome</keyword>
<comment type="caution">
    <text evidence="1">The sequence shown here is derived from an EMBL/GenBank/DDBJ whole genome shotgun (WGS) entry which is preliminary data.</text>
</comment>
<reference evidence="1" key="1">
    <citation type="submission" date="2019-02" db="EMBL/GenBank/DDBJ databases">
        <authorList>
            <person name="Li S.-H."/>
        </authorList>
    </citation>
    <scope>NUCLEOTIDE SEQUENCE</scope>
    <source>
        <strain evidence="1">IMCC11814</strain>
    </source>
</reference>
<evidence type="ECO:0000313" key="1">
    <source>
        <dbReference type="EMBL" id="MCX2978660.1"/>
    </source>
</evidence>
<dbReference type="Pfam" id="PF13433">
    <property type="entry name" value="Peripla_BP_5"/>
    <property type="match status" value="1"/>
</dbReference>
<dbReference type="InterPro" id="IPR028082">
    <property type="entry name" value="Peripla_BP_I"/>
</dbReference>
<dbReference type="SUPFAM" id="SSF53822">
    <property type="entry name" value="Periplasmic binding protein-like I"/>
    <property type="match status" value="1"/>
</dbReference>
<protein>
    <submittedName>
        <fullName evidence="1">Urea ABC transporter substrate-binding protein</fullName>
    </submittedName>
</protein>
<gene>
    <name evidence="1" type="ORF">EYC82_14940</name>
</gene>
<name>A0ABT3T908_9GAMM</name>
<sequence>MRYLFLVTCLIFCLACQEAVPPARSFDGEVLVGLLHSRTGTLSISENTVAEAELLAISEINMAGGLMIDNKRLRIVAVEEDGESDWPTFAQKAEKLIDVSKVEVIFGGWSSSSRKAMLPVIESREHLLFYPLQYEGEECSDYVFYAGATPNQQAGPAIDWLLQNRGDRFFLVGSDYVYPHTVNRIISRQVLRAGGTIVAERYVPLGDQNLTETVQAIKTALPEGGVIINTINGDSNVAFFQEASALGVTPEHNYTVMSFSVSEEEVNAIGAHYLEGSLATWNFFQAIETPASKSFTSNFKAMHGVHRVTNDPAEAAYTMVHLWAQAAARAGSTSPDRVREKLIGTTFDAPHGRVEVAKNHHLRKRAYIGEVQSDGQFSVVFDAGVIEPRTWSQLLPANEGYRCDWTQSRPDAARFYSDEQDVGP</sequence>
<dbReference type="InterPro" id="IPR017777">
    <property type="entry name" value="ABC_urea-bd_UrtA"/>
</dbReference>
<dbReference type="EMBL" id="SHNO01000001">
    <property type="protein sequence ID" value="MCX2978660.1"/>
    <property type="molecule type" value="Genomic_DNA"/>
</dbReference>
<evidence type="ECO:0000313" key="2">
    <source>
        <dbReference type="Proteomes" id="UP001143304"/>
    </source>
</evidence>
<dbReference type="PANTHER" id="PTHR47628">
    <property type="match status" value="1"/>
</dbReference>
<dbReference type="Gene3D" id="3.40.50.2300">
    <property type="match status" value="2"/>
</dbReference>
<organism evidence="1 2">
    <name type="scientific">Candidatus Marimicrobium litorale</name>
    <dbReference type="NCBI Taxonomy" id="2518991"/>
    <lineage>
        <taxon>Bacteria</taxon>
        <taxon>Pseudomonadati</taxon>
        <taxon>Pseudomonadota</taxon>
        <taxon>Gammaproteobacteria</taxon>
        <taxon>Cellvibrionales</taxon>
        <taxon>Halieaceae</taxon>
        <taxon>Marimicrobium</taxon>
    </lineage>
</organism>
<proteinExistence type="predicted"/>
<dbReference type="PANTHER" id="PTHR47628:SF1">
    <property type="entry name" value="ALIPHATIC AMIDASE EXPRESSION-REGULATING PROTEIN"/>
    <property type="match status" value="1"/>
</dbReference>
<accession>A0ABT3T908</accession>
<dbReference type="Proteomes" id="UP001143304">
    <property type="component" value="Unassembled WGS sequence"/>
</dbReference>